<name>A0ABS6BYN6_9CLOT</name>
<dbReference type="Proteomes" id="UP000776252">
    <property type="component" value="Unassembled WGS sequence"/>
</dbReference>
<dbReference type="EMBL" id="JAHLDV010000091">
    <property type="protein sequence ID" value="MBU3161713.1"/>
    <property type="molecule type" value="Genomic_DNA"/>
</dbReference>
<proteinExistence type="predicted"/>
<accession>A0ABS6BYN6</accession>
<keyword evidence="2" id="KW-1185">Reference proteome</keyword>
<gene>
    <name evidence="1" type="ORF">KPL37_18660</name>
</gene>
<evidence type="ECO:0000313" key="1">
    <source>
        <dbReference type="EMBL" id="MBU3161713.1"/>
    </source>
</evidence>
<evidence type="ECO:0000313" key="2">
    <source>
        <dbReference type="Proteomes" id="UP000776252"/>
    </source>
</evidence>
<dbReference type="RefSeq" id="WP_216151578.1">
    <property type="nucleotide sequence ID" value="NZ_JAHLDV010000091.1"/>
</dbReference>
<organism evidence="1 2">
    <name type="scientific">Clostridium frigoris</name>
    <dbReference type="NCBI Taxonomy" id="205327"/>
    <lineage>
        <taxon>Bacteria</taxon>
        <taxon>Bacillati</taxon>
        <taxon>Bacillota</taxon>
        <taxon>Clostridia</taxon>
        <taxon>Eubacteriales</taxon>
        <taxon>Clostridiaceae</taxon>
        <taxon>Clostridium</taxon>
    </lineage>
</organism>
<sequence length="192" mass="22787">MSKPLKVMIDDYIKLKMQEDINYVELYKTKSKELNYEDYVEYAMVFCPDHMWFLKSFGLENAFKLAASYIKANENKINNCKQFDDIIKLMYNGKIKNFDEFSQYDRALAMGIYLNLMPSKVFVHAGPRHALKYILGTEYNSKIKTLEGTNKIEYIDICDLPIEFQQFKDNMYLVVDCLCYIYSRLKKNKLLK</sequence>
<reference evidence="1 2" key="1">
    <citation type="submission" date="2021-06" db="EMBL/GenBank/DDBJ databases">
        <title>Clostridia strains as spoilage organisms.</title>
        <authorList>
            <person name="Wambui J."/>
            <person name="Stephan R."/>
            <person name="Stevens M.J.A."/>
        </authorList>
    </citation>
    <scope>NUCLEOTIDE SEQUENCE [LARGE SCALE GENOMIC DNA]</scope>
    <source>
        <strain evidence="1 2">DSM 14204</strain>
    </source>
</reference>
<comment type="caution">
    <text evidence="1">The sequence shown here is derived from an EMBL/GenBank/DDBJ whole genome shotgun (WGS) entry which is preliminary data.</text>
</comment>
<protein>
    <submittedName>
        <fullName evidence="1">Uncharacterized protein</fullName>
    </submittedName>
</protein>